<gene>
    <name evidence="1" type="ORF">MM415B08046_0005</name>
</gene>
<dbReference type="EMBL" id="MT143411">
    <property type="protein sequence ID" value="QJA96550.1"/>
    <property type="molecule type" value="Genomic_DNA"/>
</dbReference>
<dbReference type="AlphaFoldDB" id="A0A6M3LNF7"/>
<name>A0A6M3LNF7_9ZZZZ</name>
<sequence length="60" mass="7316">MFFKKKSEPKPVHKHDYNIFIASQNETIKKRKWTHIIWRCECGLFHLDTIPGKWNAELFK</sequence>
<accession>A0A6M3LNF7</accession>
<protein>
    <submittedName>
        <fullName evidence="1">Uncharacterized protein</fullName>
    </submittedName>
</protein>
<proteinExistence type="predicted"/>
<evidence type="ECO:0000313" key="1">
    <source>
        <dbReference type="EMBL" id="QJA96550.1"/>
    </source>
</evidence>
<organism evidence="1">
    <name type="scientific">viral metagenome</name>
    <dbReference type="NCBI Taxonomy" id="1070528"/>
    <lineage>
        <taxon>unclassified sequences</taxon>
        <taxon>metagenomes</taxon>
        <taxon>organismal metagenomes</taxon>
    </lineage>
</organism>
<reference evidence="1" key="1">
    <citation type="submission" date="2020-03" db="EMBL/GenBank/DDBJ databases">
        <title>The deep terrestrial virosphere.</title>
        <authorList>
            <person name="Holmfeldt K."/>
            <person name="Nilsson E."/>
            <person name="Simone D."/>
            <person name="Lopez-Fernandez M."/>
            <person name="Wu X."/>
            <person name="de Brujin I."/>
            <person name="Lundin D."/>
            <person name="Andersson A."/>
            <person name="Bertilsson S."/>
            <person name="Dopson M."/>
        </authorList>
    </citation>
    <scope>NUCLEOTIDE SEQUENCE</scope>
    <source>
        <strain evidence="1">MM415B08046</strain>
    </source>
</reference>